<feature type="coiled-coil region" evidence="1">
    <location>
        <begin position="42"/>
        <end position="69"/>
    </location>
</feature>
<dbReference type="EMBL" id="VUNH01000003">
    <property type="protein sequence ID" value="MST55248.1"/>
    <property type="molecule type" value="Genomic_DNA"/>
</dbReference>
<dbReference type="AlphaFoldDB" id="A0A6L5YB53"/>
<dbReference type="Proteomes" id="UP000473699">
    <property type="component" value="Unassembled WGS sequence"/>
</dbReference>
<evidence type="ECO:0000256" key="1">
    <source>
        <dbReference type="SAM" id="Coils"/>
    </source>
</evidence>
<gene>
    <name evidence="2" type="ORF">FYJ74_04240</name>
</gene>
<keyword evidence="1" id="KW-0175">Coiled coil</keyword>
<name>A0A6L5YB53_9BACT</name>
<keyword evidence="3" id="KW-1185">Reference proteome</keyword>
<comment type="caution">
    <text evidence="2">The sequence shown here is derived from an EMBL/GenBank/DDBJ whole genome shotgun (WGS) entry which is preliminary data.</text>
</comment>
<accession>A0A6L5YB53</accession>
<evidence type="ECO:0000313" key="2">
    <source>
        <dbReference type="EMBL" id="MST55248.1"/>
    </source>
</evidence>
<evidence type="ECO:0000313" key="3">
    <source>
        <dbReference type="Proteomes" id="UP000473699"/>
    </source>
</evidence>
<protein>
    <submittedName>
        <fullName evidence="2">Heat-shock protein Hsp90</fullName>
    </submittedName>
</protein>
<reference evidence="2 3" key="1">
    <citation type="submission" date="2019-08" db="EMBL/GenBank/DDBJ databases">
        <title>In-depth cultivation of the pig gut microbiome towards novel bacterial diversity and tailored functional studies.</title>
        <authorList>
            <person name="Wylensek D."/>
            <person name="Hitch T.C.A."/>
            <person name="Clavel T."/>
        </authorList>
    </citation>
    <scope>NUCLEOTIDE SEQUENCE [LARGE SCALE GENOMIC DNA]</scope>
    <source>
        <strain evidence="2 3">SM-530-WT-4B</strain>
    </source>
</reference>
<sequence length="118" mass="12677">MRMSKNAMIAKVKEVVAAGSCCAELKAAGEEWLDAVGTPQQKEAAERLVKELEEDVQSIDATMEFLKSQAAVDFLGAETVAQMTEQGKKVKASGGKYCFCPACQGGVEILARKEELFA</sequence>
<organism evidence="2 3">
    <name type="scientific">Pyramidobacter porci</name>
    <dbReference type="NCBI Taxonomy" id="2605789"/>
    <lineage>
        <taxon>Bacteria</taxon>
        <taxon>Thermotogati</taxon>
        <taxon>Synergistota</taxon>
        <taxon>Synergistia</taxon>
        <taxon>Synergistales</taxon>
        <taxon>Dethiosulfovibrionaceae</taxon>
        <taxon>Pyramidobacter</taxon>
    </lineage>
</organism>
<proteinExistence type="predicted"/>